<organism evidence="2">
    <name type="scientific">marine sediment metagenome</name>
    <dbReference type="NCBI Taxonomy" id="412755"/>
    <lineage>
        <taxon>unclassified sequences</taxon>
        <taxon>metagenomes</taxon>
        <taxon>ecological metagenomes</taxon>
    </lineage>
</organism>
<dbReference type="EMBL" id="BARU01018916">
    <property type="protein sequence ID" value="GAH61168.1"/>
    <property type="molecule type" value="Genomic_DNA"/>
</dbReference>
<sequence>MGFWENKRVLVTGGAGFLGSHLVEKLRNCGCQNIFVSRSKDYNLVEMESVKRVYQDSRPDIVIHLAARVGGIGANRANPGKFFYDNLMMGIQMMEVGRQFGIEKFVALGTVCAYPKYTPVPFKEENLWNGYPEETNAPYGLAKKMLLVQSQAYRKQYGFNSIFLMPVNLYGPGDDFNPKSSHVIPAIIKKCFDAIKNGDKEILLWGTGKPTREFLYVEDC</sequence>
<gene>
    <name evidence="2" type="ORF">S03H2_31211</name>
</gene>
<dbReference type="Gene3D" id="3.40.50.720">
    <property type="entry name" value="NAD(P)-binding Rossmann-like Domain"/>
    <property type="match status" value="1"/>
</dbReference>
<dbReference type="InterPro" id="IPR036291">
    <property type="entry name" value="NAD(P)-bd_dom_sf"/>
</dbReference>
<reference evidence="2" key="1">
    <citation type="journal article" date="2014" name="Front. Microbiol.">
        <title>High frequency of phylogenetically diverse reductive dehalogenase-homologous genes in deep subseafloor sedimentary metagenomes.</title>
        <authorList>
            <person name="Kawai M."/>
            <person name="Futagami T."/>
            <person name="Toyoda A."/>
            <person name="Takaki Y."/>
            <person name="Nishi S."/>
            <person name="Hori S."/>
            <person name="Arai W."/>
            <person name="Tsubouchi T."/>
            <person name="Morono Y."/>
            <person name="Uchiyama I."/>
            <person name="Ito T."/>
            <person name="Fujiyama A."/>
            <person name="Inagaki F."/>
            <person name="Takami H."/>
        </authorList>
    </citation>
    <scope>NUCLEOTIDE SEQUENCE</scope>
    <source>
        <strain evidence="2">Expedition CK06-06</strain>
    </source>
</reference>
<dbReference type="GO" id="GO:0050577">
    <property type="term" value="F:GDP-L-fucose synthase activity"/>
    <property type="evidence" value="ECO:0007669"/>
    <property type="project" value="TreeGrafter"/>
</dbReference>
<feature type="domain" description="NAD-dependent epimerase/dehydratase" evidence="1">
    <location>
        <begin position="9"/>
        <end position="220"/>
    </location>
</feature>
<evidence type="ECO:0000259" key="1">
    <source>
        <dbReference type="Pfam" id="PF01370"/>
    </source>
</evidence>
<comment type="caution">
    <text evidence="2">The sequence shown here is derived from an EMBL/GenBank/DDBJ whole genome shotgun (WGS) entry which is preliminary data.</text>
</comment>
<dbReference type="SUPFAM" id="SSF51735">
    <property type="entry name" value="NAD(P)-binding Rossmann-fold domains"/>
    <property type="match status" value="1"/>
</dbReference>
<dbReference type="InterPro" id="IPR001509">
    <property type="entry name" value="Epimerase_deHydtase"/>
</dbReference>
<evidence type="ECO:0000313" key="2">
    <source>
        <dbReference type="EMBL" id="GAH61168.1"/>
    </source>
</evidence>
<dbReference type="Pfam" id="PF01370">
    <property type="entry name" value="Epimerase"/>
    <property type="match status" value="1"/>
</dbReference>
<accession>X1IUF4</accession>
<proteinExistence type="predicted"/>
<dbReference type="PANTHER" id="PTHR43238">
    <property type="entry name" value="GDP-L-FUCOSE SYNTHASE"/>
    <property type="match status" value="1"/>
</dbReference>
<protein>
    <recommendedName>
        <fullName evidence="1">NAD-dependent epimerase/dehydratase domain-containing protein</fullName>
    </recommendedName>
</protein>
<feature type="non-terminal residue" evidence="2">
    <location>
        <position position="220"/>
    </location>
</feature>
<dbReference type="PANTHER" id="PTHR43238:SF1">
    <property type="entry name" value="GDP-L-FUCOSE SYNTHASE"/>
    <property type="match status" value="1"/>
</dbReference>
<name>X1IUF4_9ZZZZ</name>
<dbReference type="AlphaFoldDB" id="X1IUF4"/>